<dbReference type="Gene3D" id="3.30.420.110">
    <property type="entry name" value="MutS, connector domain"/>
    <property type="match status" value="1"/>
</dbReference>
<dbReference type="GO" id="GO:0005524">
    <property type="term" value="F:ATP binding"/>
    <property type="evidence" value="ECO:0007669"/>
    <property type="project" value="UniProtKB-UniRule"/>
</dbReference>
<feature type="binding site" evidence="9">
    <location>
        <begin position="654"/>
        <end position="661"/>
    </location>
    <ligand>
        <name>ATP</name>
        <dbReference type="ChEBI" id="CHEBI:30616"/>
    </ligand>
</feature>
<name>A0AAJ6CSR1_9CHLR</name>
<dbReference type="Pfam" id="PF05192">
    <property type="entry name" value="MutS_III"/>
    <property type="match status" value="1"/>
</dbReference>
<dbReference type="Gene3D" id="3.40.50.300">
    <property type="entry name" value="P-loop containing nucleotide triphosphate hydrolases"/>
    <property type="match status" value="1"/>
</dbReference>
<dbReference type="Pfam" id="PF05190">
    <property type="entry name" value="MutS_IV"/>
    <property type="match status" value="1"/>
</dbReference>
<evidence type="ECO:0000256" key="1">
    <source>
        <dbReference type="ARBA" id="ARBA00006271"/>
    </source>
</evidence>
<feature type="domain" description="DNA mismatch repair proteins mutS family" evidence="12">
    <location>
        <begin position="728"/>
        <end position="744"/>
    </location>
</feature>
<dbReference type="GO" id="GO:0140664">
    <property type="term" value="F:ATP-dependent DNA damage sensor activity"/>
    <property type="evidence" value="ECO:0007669"/>
    <property type="project" value="InterPro"/>
</dbReference>
<feature type="region of interest" description="Disordered" evidence="11">
    <location>
        <begin position="1"/>
        <end position="42"/>
    </location>
</feature>
<dbReference type="InterPro" id="IPR007696">
    <property type="entry name" value="DNA_mismatch_repair_MutS_core"/>
</dbReference>
<dbReference type="SMART" id="SM00533">
    <property type="entry name" value="MUTSd"/>
    <property type="match status" value="1"/>
</dbReference>
<dbReference type="PIRSF" id="PIRSF037677">
    <property type="entry name" value="DNA_mis_repair_Msh6"/>
    <property type="match status" value="1"/>
</dbReference>
<dbReference type="InterPro" id="IPR036678">
    <property type="entry name" value="MutS_con_dom_sf"/>
</dbReference>
<proteinExistence type="inferred from homology"/>
<dbReference type="PANTHER" id="PTHR11361:SF34">
    <property type="entry name" value="DNA MISMATCH REPAIR PROTEIN MSH1, MITOCHONDRIAL"/>
    <property type="match status" value="1"/>
</dbReference>
<reference evidence="14" key="2">
    <citation type="journal article" date="2023" name="Nat. Commun.">
        <title>Cultivation of marine bacteria of the SAR202 clade.</title>
        <authorList>
            <person name="Lim Y."/>
            <person name="Seo J.H."/>
            <person name="Giovannoni S.J."/>
            <person name="Kang I."/>
            <person name="Cho J.C."/>
        </authorList>
    </citation>
    <scope>NUCLEOTIDE SEQUENCE</scope>
    <source>
        <strain evidence="14">JH1073</strain>
    </source>
</reference>
<evidence type="ECO:0000256" key="10">
    <source>
        <dbReference type="RuleBase" id="RU003756"/>
    </source>
</evidence>
<dbReference type="GO" id="GO:0030983">
    <property type="term" value="F:mismatched DNA binding"/>
    <property type="evidence" value="ECO:0007669"/>
    <property type="project" value="InterPro"/>
</dbReference>
<dbReference type="NCBIfam" id="TIGR01070">
    <property type="entry name" value="mutS1"/>
    <property type="match status" value="1"/>
</dbReference>
<sequence length="899" mass="97115">MSTTSKSSKSSTARGESVAPESAPGKTEVKAKKKKPAAGKKISPGRRQFLEFKAKYPDSLLLIRMGDFYEAFDDDAHTLSKVLGIALTSRESGAGGKAPLAGIPHHALDNHLGTLVAAGLKIAIAEQTSDPAKSRGLVERAVVRVVTPGTVIEPALLDQSTNNYLAAAVSDGERAGLAYVDISTSAFVTGEFPVADLKDELLRLSPAELIADQVSLDLLDVDSGQFQSMAVRPLDETRLDTELSGARLMEHFKVKTLEAFGCENMPLAIVAASSVLDFVADTQFGAIPQLTSLRTESTNSYMKLDQKALRDLEVFTSSIGKANAPTLFRTLNFSKTAMGTRSLRAWLTRPLLDPDDVQRRQEIVAAFCDDQSIRSRVQSLLGQVSDLERLTNRVRTNTATPRDLASLRTGLRVIPELLLALPEKVVPGGAVIGKLHPSTEAVELLNAAIPDEPSITVGDGSAIRDGFNHELDEVRSISGDVRSSLAALEADHRDSTGIKSLKIGYNRVFGYYLEVSKTNVHLVPESFERRQTLVNGERFITPQLKELESKILTARDRISELERDIFRRVCAEVAVHGERIMETASALGTLDALVSMSQAAAEHGWVRPLVDGDTALEIEGGRHPVVESSLGPGRFVPNDLDLSNSERQVMIITGPNMSGKSTYIRQAAVLVLMAQVGSYIPASKARIGVVDRIFTRAGLSDDISGGQSTFMVEMVETASILNQATSRSLAVLDEIGRGTSTYDGLAIARSVAEHIHNSPKLGCKTLFATHYHEMTELADQLPRAHNLRVAVAEEAGDVVFLHQIVPGGADRSYGVHVARLAGMPGAVVSRAWDLLDELESGSKSSSKPAGYQLQMPFGDEQASNETLDELKDLDIANMSPIEAINALFKLQEQAKRTDD</sequence>
<keyword evidence="6 9" id="KW-0238">DNA-binding</keyword>
<organism evidence="14 15">
    <name type="scientific">Candidatus Lucifugimonas marina</name>
    <dbReference type="NCBI Taxonomy" id="3038979"/>
    <lineage>
        <taxon>Bacteria</taxon>
        <taxon>Bacillati</taxon>
        <taxon>Chloroflexota</taxon>
        <taxon>Dehalococcoidia</taxon>
        <taxon>SAR202 cluster</taxon>
        <taxon>Candidatus Lucifugimonadales</taxon>
        <taxon>Candidatus Lucifugimonadaceae</taxon>
        <taxon>Candidatus Lucifugimonas</taxon>
    </lineage>
</organism>
<evidence type="ECO:0000256" key="11">
    <source>
        <dbReference type="SAM" id="MobiDB-lite"/>
    </source>
</evidence>
<dbReference type="FunFam" id="3.40.50.300:FF:000870">
    <property type="entry name" value="MutS protein homolog 4"/>
    <property type="match status" value="1"/>
</dbReference>
<keyword evidence="5 9" id="KW-0067">ATP-binding</keyword>
<dbReference type="InterPro" id="IPR000432">
    <property type="entry name" value="DNA_mismatch_repair_MutS_C"/>
</dbReference>
<evidence type="ECO:0000256" key="5">
    <source>
        <dbReference type="ARBA" id="ARBA00022840"/>
    </source>
</evidence>
<evidence type="ECO:0000313" key="13">
    <source>
        <dbReference type="EMBL" id="MDG0865741.1"/>
    </source>
</evidence>
<dbReference type="InterPro" id="IPR007860">
    <property type="entry name" value="DNA_mmatch_repair_MutS_con_dom"/>
</dbReference>
<evidence type="ECO:0000256" key="9">
    <source>
        <dbReference type="HAMAP-Rule" id="MF_00096"/>
    </source>
</evidence>
<accession>A0AAJ6CSR1</accession>
<keyword evidence="7 9" id="KW-0234">DNA repair</keyword>
<evidence type="ECO:0000256" key="2">
    <source>
        <dbReference type="ARBA" id="ARBA00021982"/>
    </source>
</evidence>
<dbReference type="GO" id="GO:0005829">
    <property type="term" value="C:cytosol"/>
    <property type="evidence" value="ECO:0007669"/>
    <property type="project" value="TreeGrafter"/>
</dbReference>
<dbReference type="Pfam" id="PF05188">
    <property type="entry name" value="MutS_II"/>
    <property type="match status" value="1"/>
</dbReference>
<feature type="compositionally biased region" description="Low complexity" evidence="11">
    <location>
        <begin position="1"/>
        <end position="12"/>
    </location>
</feature>
<dbReference type="HAMAP" id="MF_00096">
    <property type="entry name" value="MutS"/>
    <property type="match status" value="1"/>
</dbReference>
<evidence type="ECO:0000256" key="4">
    <source>
        <dbReference type="ARBA" id="ARBA00022763"/>
    </source>
</evidence>
<reference evidence="15 16" key="1">
    <citation type="submission" date="2019-11" db="EMBL/GenBank/DDBJ databases">
        <authorList>
            <person name="Cho J.-C."/>
        </authorList>
    </citation>
    <scope>NUCLEOTIDE SEQUENCE [LARGE SCALE GENOMIC DNA]</scope>
    <source>
        <strain evidence="14 15">JH1073</strain>
        <strain evidence="13 16">JH702</strain>
    </source>
</reference>
<dbReference type="Pfam" id="PF00488">
    <property type="entry name" value="MutS_V"/>
    <property type="match status" value="1"/>
</dbReference>
<dbReference type="NCBIfam" id="NF003810">
    <property type="entry name" value="PRK05399.1"/>
    <property type="match status" value="1"/>
</dbReference>
<evidence type="ECO:0000313" key="14">
    <source>
        <dbReference type="EMBL" id="WFG39518.1"/>
    </source>
</evidence>
<dbReference type="GO" id="GO:0006298">
    <property type="term" value="P:mismatch repair"/>
    <property type="evidence" value="ECO:0007669"/>
    <property type="project" value="UniProtKB-UniRule"/>
</dbReference>
<keyword evidence="15" id="KW-1185">Reference proteome</keyword>
<comment type="similarity">
    <text evidence="1 9 10">Belongs to the DNA mismatch repair MutS family.</text>
</comment>
<dbReference type="Pfam" id="PF01624">
    <property type="entry name" value="MutS_I"/>
    <property type="match status" value="1"/>
</dbReference>
<dbReference type="InterPro" id="IPR036187">
    <property type="entry name" value="DNA_mismatch_repair_MutS_sf"/>
</dbReference>
<dbReference type="Gene3D" id="1.10.1420.10">
    <property type="match status" value="2"/>
</dbReference>
<dbReference type="SUPFAM" id="SSF53150">
    <property type="entry name" value="DNA repair protein MutS, domain II"/>
    <property type="match status" value="1"/>
</dbReference>
<keyword evidence="3 9" id="KW-0547">Nucleotide-binding</keyword>
<evidence type="ECO:0000313" key="15">
    <source>
        <dbReference type="Proteomes" id="UP001219901"/>
    </source>
</evidence>
<evidence type="ECO:0000256" key="8">
    <source>
        <dbReference type="ARBA" id="ARBA00024647"/>
    </source>
</evidence>
<dbReference type="EMBL" id="CP046147">
    <property type="protein sequence ID" value="WFG39518.1"/>
    <property type="molecule type" value="Genomic_DNA"/>
</dbReference>
<dbReference type="Proteomes" id="UP001321249">
    <property type="component" value="Unassembled WGS sequence"/>
</dbReference>
<dbReference type="CDD" id="cd03284">
    <property type="entry name" value="ABC_MutS1"/>
    <property type="match status" value="1"/>
</dbReference>
<evidence type="ECO:0000256" key="3">
    <source>
        <dbReference type="ARBA" id="ARBA00022741"/>
    </source>
</evidence>
<dbReference type="InterPro" id="IPR005748">
    <property type="entry name" value="DNA_mismatch_repair_MutS"/>
</dbReference>
<dbReference type="AlphaFoldDB" id="A0AAJ6CSR1"/>
<evidence type="ECO:0000259" key="12">
    <source>
        <dbReference type="PROSITE" id="PS00486"/>
    </source>
</evidence>
<dbReference type="PANTHER" id="PTHR11361">
    <property type="entry name" value="DNA MISMATCH REPAIR PROTEIN MUTS FAMILY MEMBER"/>
    <property type="match status" value="1"/>
</dbReference>
<evidence type="ECO:0000256" key="7">
    <source>
        <dbReference type="ARBA" id="ARBA00023204"/>
    </source>
</evidence>
<dbReference type="InterPro" id="IPR007695">
    <property type="entry name" value="DNA_mismatch_repair_MutS-lik_N"/>
</dbReference>
<evidence type="ECO:0000256" key="6">
    <source>
        <dbReference type="ARBA" id="ARBA00023125"/>
    </source>
</evidence>
<evidence type="ECO:0000313" key="16">
    <source>
        <dbReference type="Proteomes" id="UP001321249"/>
    </source>
</evidence>
<dbReference type="SUPFAM" id="SSF48334">
    <property type="entry name" value="DNA repair protein MutS, domain III"/>
    <property type="match status" value="1"/>
</dbReference>
<dbReference type="InterPro" id="IPR016151">
    <property type="entry name" value="DNA_mismatch_repair_MutS_N"/>
</dbReference>
<dbReference type="InterPro" id="IPR045076">
    <property type="entry name" value="MutS"/>
</dbReference>
<dbReference type="InterPro" id="IPR007861">
    <property type="entry name" value="DNA_mismatch_repair_MutS_clamp"/>
</dbReference>
<feature type="region of interest" description="Disordered" evidence="11">
    <location>
        <begin position="841"/>
        <end position="863"/>
    </location>
</feature>
<dbReference type="SUPFAM" id="SSF52540">
    <property type="entry name" value="P-loop containing nucleoside triphosphate hydrolases"/>
    <property type="match status" value="1"/>
</dbReference>
<dbReference type="SMART" id="SM00534">
    <property type="entry name" value="MUTSac"/>
    <property type="match status" value="1"/>
</dbReference>
<dbReference type="RefSeq" id="WP_342823299.1">
    <property type="nucleotide sequence ID" value="NZ_CP046146.1"/>
</dbReference>
<dbReference type="InterPro" id="IPR017261">
    <property type="entry name" value="DNA_mismatch_repair_MutS/MSH"/>
</dbReference>
<protein>
    <recommendedName>
        <fullName evidence="2 9">DNA mismatch repair protein MutS</fullName>
    </recommendedName>
</protein>
<keyword evidence="4 9" id="KW-0227">DNA damage</keyword>
<comment type="function">
    <text evidence="8 9">This protein is involved in the repair of mismatches in DNA. It is possible that it carries out the mismatch recognition step. This protein has a weak ATPase activity.</text>
</comment>
<gene>
    <name evidence="9 14" type="primary">mutS</name>
    <name evidence="13" type="ORF">GKO46_01460</name>
    <name evidence="14" type="ORF">GKO48_07765</name>
</gene>
<dbReference type="Proteomes" id="UP001219901">
    <property type="component" value="Chromosome"/>
</dbReference>
<dbReference type="EMBL" id="WMBE01000001">
    <property type="protein sequence ID" value="MDG0865741.1"/>
    <property type="molecule type" value="Genomic_DNA"/>
</dbReference>
<dbReference type="GO" id="GO:0003684">
    <property type="term" value="F:damaged DNA binding"/>
    <property type="evidence" value="ECO:0007669"/>
    <property type="project" value="UniProtKB-UniRule"/>
</dbReference>
<dbReference type="Gene3D" id="3.40.1170.10">
    <property type="entry name" value="DNA repair protein MutS, domain I"/>
    <property type="match status" value="1"/>
</dbReference>
<reference evidence="15" key="3">
    <citation type="submission" date="2023-06" db="EMBL/GenBank/DDBJ databases">
        <title>Pangenomics reveal diversification of enzyme families and niche specialization in globally abundant SAR202 bacteria.</title>
        <authorList>
            <person name="Saw J.H.W."/>
        </authorList>
    </citation>
    <scope>NUCLEOTIDE SEQUENCE [LARGE SCALE GENOMIC DNA]</scope>
    <source>
        <strain evidence="15">JH1073</strain>
    </source>
</reference>
<dbReference type="InterPro" id="IPR027417">
    <property type="entry name" value="P-loop_NTPase"/>
</dbReference>
<dbReference type="PROSITE" id="PS00486">
    <property type="entry name" value="DNA_MISMATCH_REPAIR_2"/>
    <property type="match status" value="1"/>
</dbReference>
<dbReference type="SUPFAM" id="SSF55271">
    <property type="entry name" value="DNA repair protein MutS, domain I"/>
    <property type="match status" value="1"/>
</dbReference>